<keyword evidence="1" id="KW-0596">Phosphopantetheine</keyword>
<keyword evidence="2" id="KW-0597">Phosphoprotein</keyword>
<name>A0A1U7N027_9CYAN</name>
<accession>A0A1U7N027</accession>
<evidence type="ECO:0000313" key="4">
    <source>
        <dbReference type="EMBL" id="OLT59297.1"/>
    </source>
</evidence>
<keyword evidence="5" id="KW-1185">Reference proteome</keyword>
<evidence type="ECO:0000256" key="2">
    <source>
        <dbReference type="ARBA" id="ARBA00022553"/>
    </source>
</evidence>
<evidence type="ECO:0000259" key="3">
    <source>
        <dbReference type="PROSITE" id="PS50075"/>
    </source>
</evidence>
<comment type="caution">
    <text evidence="4">The sequence shown here is derived from an EMBL/GenBank/DDBJ whole genome shotgun (WGS) entry which is preliminary data.</text>
</comment>
<gene>
    <name evidence="4" type="ORF">BJP37_09820</name>
</gene>
<proteinExistence type="predicted"/>
<evidence type="ECO:0000256" key="1">
    <source>
        <dbReference type="ARBA" id="ARBA00022450"/>
    </source>
</evidence>
<dbReference type="RefSeq" id="WP_075898533.1">
    <property type="nucleotide sequence ID" value="NZ_MKZS01000001.1"/>
</dbReference>
<dbReference type="Proteomes" id="UP000186657">
    <property type="component" value="Unassembled WGS sequence"/>
</dbReference>
<dbReference type="InterPro" id="IPR009081">
    <property type="entry name" value="PP-bd_ACP"/>
</dbReference>
<dbReference type="Gene3D" id="1.10.1200.10">
    <property type="entry name" value="ACP-like"/>
    <property type="match status" value="1"/>
</dbReference>
<protein>
    <submittedName>
        <fullName evidence="4">Acyl carrier protein</fullName>
    </submittedName>
</protein>
<sequence>MSETVANQLKELIVQELDVNLKLEKIDDNAPLFEDGLGIDSLAIVELITLIEEHFKFEFADSDLRAETFVSLNSLANLVVSKIKPDNTLVV</sequence>
<feature type="domain" description="Carrier" evidence="3">
    <location>
        <begin position="3"/>
        <end position="83"/>
    </location>
</feature>
<dbReference type="SUPFAM" id="SSF47336">
    <property type="entry name" value="ACP-like"/>
    <property type="match status" value="1"/>
</dbReference>
<dbReference type="AlphaFoldDB" id="A0A1U7N027"/>
<reference evidence="4 5" key="1">
    <citation type="submission" date="2016-10" db="EMBL/GenBank/DDBJ databases">
        <title>Comparative genomics uncovers the prolific and rare metabolic potential of the cyanobacterial genus Moorea.</title>
        <authorList>
            <person name="Leao T."/>
            <person name="Castelao G."/>
            <person name="Korobeynikov A."/>
            <person name="Monroe E.A."/>
            <person name="Podell S."/>
            <person name="Glukhov E."/>
            <person name="Allen E."/>
            <person name="Gerwick W.H."/>
            <person name="Gerwick L."/>
        </authorList>
    </citation>
    <scope>NUCLEOTIDE SEQUENCE [LARGE SCALE GENOMIC DNA]</scope>
    <source>
        <strain evidence="4 5">PNG5-198</strain>
    </source>
</reference>
<dbReference type="Pfam" id="PF00550">
    <property type="entry name" value="PP-binding"/>
    <property type="match status" value="1"/>
</dbReference>
<dbReference type="PROSITE" id="PS50075">
    <property type="entry name" value="CARRIER"/>
    <property type="match status" value="1"/>
</dbReference>
<dbReference type="EMBL" id="MKZS01000001">
    <property type="protein sequence ID" value="OLT59297.1"/>
    <property type="molecule type" value="Genomic_DNA"/>
</dbReference>
<evidence type="ECO:0000313" key="5">
    <source>
        <dbReference type="Proteomes" id="UP000186657"/>
    </source>
</evidence>
<dbReference type="PROSITE" id="PS00012">
    <property type="entry name" value="PHOSPHOPANTETHEINE"/>
    <property type="match status" value="1"/>
</dbReference>
<organism evidence="4 5">
    <name type="scientific">Moorena bouillonii PNG</name>
    <dbReference type="NCBI Taxonomy" id="568701"/>
    <lineage>
        <taxon>Bacteria</taxon>
        <taxon>Bacillati</taxon>
        <taxon>Cyanobacteriota</taxon>
        <taxon>Cyanophyceae</taxon>
        <taxon>Coleofasciculales</taxon>
        <taxon>Coleofasciculaceae</taxon>
        <taxon>Moorena</taxon>
    </lineage>
</organism>
<dbReference type="InterPro" id="IPR036736">
    <property type="entry name" value="ACP-like_sf"/>
</dbReference>
<dbReference type="InterPro" id="IPR006162">
    <property type="entry name" value="Ppantetheine_attach_site"/>
</dbReference>